<evidence type="ECO:0000259" key="1">
    <source>
        <dbReference type="PROSITE" id="PS50181"/>
    </source>
</evidence>
<evidence type="ECO:0000313" key="3">
    <source>
        <dbReference type="Proteomes" id="UP001152747"/>
    </source>
</evidence>
<dbReference type="CDD" id="cd09917">
    <property type="entry name" value="F-box_SF"/>
    <property type="match status" value="1"/>
</dbReference>
<dbReference type="OrthoDB" id="421226at2759"/>
<dbReference type="SUPFAM" id="SSF81383">
    <property type="entry name" value="F-box domain"/>
    <property type="match status" value="1"/>
</dbReference>
<proteinExistence type="predicted"/>
<reference evidence="2" key="1">
    <citation type="submission" date="2022-11" db="EMBL/GenBank/DDBJ databases">
        <authorList>
            <person name="Kikuchi T."/>
        </authorList>
    </citation>
    <scope>NUCLEOTIDE SEQUENCE</scope>
    <source>
        <strain evidence="2">PS1010</strain>
    </source>
</reference>
<evidence type="ECO:0000313" key="2">
    <source>
        <dbReference type="EMBL" id="CAI5442249.1"/>
    </source>
</evidence>
<feature type="domain" description="F-box" evidence="1">
    <location>
        <begin position="2"/>
        <end position="47"/>
    </location>
</feature>
<dbReference type="PROSITE" id="PS50181">
    <property type="entry name" value="FBOX"/>
    <property type="match status" value="1"/>
</dbReference>
<dbReference type="InterPro" id="IPR036047">
    <property type="entry name" value="F-box-like_dom_sf"/>
</dbReference>
<dbReference type="Proteomes" id="UP001152747">
    <property type="component" value="Unassembled WGS sequence"/>
</dbReference>
<dbReference type="Pfam" id="PF00646">
    <property type="entry name" value="F-box"/>
    <property type="match status" value="1"/>
</dbReference>
<organism evidence="2 3">
    <name type="scientific">Caenorhabditis angaria</name>
    <dbReference type="NCBI Taxonomy" id="860376"/>
    <lineage>
        <taxon>Eukaryota</taxon>
        <taxon>Metazoa</taxon>
        <taxon>Ecdysozoa</taxon>
        <taxon>Nematoda</taxon>
        <taxon>Chromadorea</taxon>
        <taxon>Rhabditida</taxon>
        <taxon>Rhabditina</taxon>
        <taxon>Rhabditomorpha</taxon>
        <taxon>Rhabditoidea</taxon>
        <taxon>Rhabditidae</taxon>
        <taxon>Peloderinae</taxon>
        <taxon>Caenorhabditis</taxon>
    </lineage>
</organism>
<sequence length="302" mass="35490">MEKSINAIPHVVIREIFETVDLKTLFKCRRVCHSWNNEIESMKYKRTQKLNIERMLLGIGDNHISIEGTSKSCYYAHSFPKFIGMIRHFESPNILLLFVRNHQNGNMIDSIINGLNIEWCENVKELEIGDLGNISTDKINQVIWKFSNIYYLNISWKNQESVSCSMFLRSLQKLRFLRIYQNLENDNYSNGLFLDNESLDILITHQINNSRLLQHIELWNMKITFTNDEFMNFLTKLSTIPVHQDVLTTIPKCVNAQIDEIVYISFLSCQFENPILTNLQHFCSENVYSFRIAQTSFEILID</sequence>
<keyword evidence="3" id="KW-1185">Reference proteome</keyword>
<protein>
    <recommendedName>
        <fullName evidence="1">F-box domain-containing protein</fullName>
    </recommendedName>
</protein>
<dbReference type="SUPFAM" id="SSF52058">
    <property type="entry name" value="L domain-like"/>
    <property type="match status" value="1"/>
</dbReference>
<accession>A0A9P1IBU7</accession>
<dbReference type="InterPro" id="IPR032675">
    <property type="entry name" value="LRR_dom_sf"/>
</dbReference>
<dbReference type="SMART" id="SM00256">
    <property type="entry name" value="FBOX"/>
    <property type="match status" value="1"/>
</dbReference>
<dbReference type="AlphaFoldDB" id="A0A9P1IBU7"/>
<name>A0A9P1IBU7_9PELO</name>
<gene>
    <name evidence="2" type="ORF">CAMP_LOCUS4886</name>
</gene>
<comment type="caution">
    <text evidence="2">The sequence shown here is derived from an EMBL/GenBank/DDBJ whole genome shotgun (WGS) entry which is preliminary data.</text>
</comment>
<dbReference type="Gene3D" id="3.80.10.10">
    <property type="entry name" value="Ribonuclease Inhibitor"/>
    <property type="match status" value="1"/>
</dbReference>
<dbReference type="EMBL" id="CANHGI010000002">
    <property type="protein sequence ID" value="CAI5442249.1"/>
    <property type="molecule type" value="Genomic_DNA"/>
</dbReference>
<dbReference type="Gene3D" id="1.20.1280.50">
    <property type="match status" value="1"/>
</dbReference>
<dbReference type="InterPro" id="IPR001810">
    <property type="entry name" value="F-box_dom"/>
</dbReference>